<organism evidence="1 2">
    <name type="scientific">Imshaugia aleurites</name>
    <dbReference type="NCBI Taxonomy" id="172621"/>
    <lineage>
        <taxon>Eukaryota</taxon>
        <taxon>Fungi</taxon>
        <taxon>Dikarya</taxon>
        <taxon>Ascomycota</taxon>
        <taxon>Pezizomycotina</taxon>
        <taxon>Lecanoromycetes</taxon>
        <taxon>OSLEUM clade</taxon>
        <taxon>Lecanoromycetidae</taxon>
        <taxon>Lecanorales</taxon>
        <taxon>Lecanorineae</taxon>
        <taxon>Parmeliaceae</taxon>
        <taxon>Imshaugia</taxon>
    </lineage>
</organism>
<proteinExistence type="predicted"/>
<gene>
    <name evidence="1" type="ORF">IMSHALPRED_001315</name>
</gene>
<evidence type="ECO:0000313" key="1">
    <source>
        <dbReference type="EMBL" id="CAF9939368.1"/>
    </source>
</evidence>
<comment type="caution">
    <text evidence="1">The sequence shown here is derived from an EMBL/GenBank/DDBJ whole genome shotgun (WGS) entry which is preliminary data.</text>
</comment>
<evidence type="ECO:0000313" key="2">
    <source>
        <dbReference type="Proteomes" id="UP000664534"/>
    </source>
</evidence>
<name>A0A8H3J2H1_9LECA</name>
<sequence>MVAVEVWAFDLKAKRMTRVRIISNDKVKFEDITVLDFISTKFQTEITAMNRSGKNLQLQFFDATGKLVKAKDVGELDKD</sequence>
<protein>
    <submittedName>
        <fullName evidence="1">Uncharacterized protein</fullName>
    </submittedName>
</protein>
<accession>A0A8H3J2H1</accession>
<dbReference type="AlphaFoldDB" id="A0A8H3J2H1"/>
<dbReference type="EMBL" id="CAJPDT010000118">
    <property type="protein sequence ID" value="CAF9939368.1"/>
    <property type="molecule type" value="Genomic_DNA"/>
</dbReference>
<dbReference type="Proteomes" id="UP000664534">
    <property type="component" value="Unassembled WGS sequence"/>
</dbReference>
<keyword evidence="2" id="KW-1185">Reference proteome</keyword>
<reference evidence="1" key="1">
    <citation type="submission" date="2021-03" db="EMBL/GenBank/DDBJ databases">
        <authorList>
            <person name="Tagirdzhanova G."/>
        </authorList>
    </citation>
    <scope>NUCLEOTIDE SEQUENCE</scope>
</reference>